<comment type="similarity">
    <text evidence="2">Belongs to the transposase 11 family.</text>
</comment>
<name>A0A9X7YB26_SPHYA</name>
<sequence>MRQSGLFGLSDHLKRLSAHGDPLEELGLIIDFEAFRPVLVAALAYGDGAKGGRPPYDPVAMLKVLVLAAQNNVADARMEYLIRDRLSWLRFLGFDLGAPTPDANTIRLFREKLTEAGALDAVFADFDRQIKDRGYLAMGGQIVDATLVAAPKQRNTVPEKDAIKAGKTASEIWPDKPARAAQKDTDARWTLKFAKAKPLANGKPGIDIAIPSFGYKSSVSICRTFGFIRKCKVTDAARFDGRMLRDVVTSDNTASDVWADTAYRSQDNEAWLKQQGRVSRIHRKKPRGKPMPERSARANAAKSKVRARVEHVFARQKDQMGLFIRTIGIKRAEAKITLANLAYNMHRLIFHERRAATA</sequence>
<comment type="function">
    <text evidence="1">Involved in the transposition of the insertion sequence IS5.</text>
</comment>
<evidence type="ECO:0000259" key="8">
    <source>
        <dbReference type="Pfam" id="PF05598"/>
    </source>
</evidence>
<keyword evidence="3" id="KW-0815">Transposition</keyword>
<feature type="domain" description="Transposase IS4-like" evidence="7">
    <location>
        <begin position="141"/>
        <end position="345"/>
    </location>
</feature>
<evidence type="ECO:0000256" key="4">
    <source>
        <dbReference type="ARBA" id="ARBA00023125"/>
    </source>
</evidence>
<proteinExistence type="inferred from homology"/>
<evidence type="ECO:0000313" key="11">
    <source>
        <dbReference type="Proteomes" id="UP000515377"/>
    </source>
</evidence>
<dbReference type="NCBIfam" id="NF033581">
    <property type="entry name" value="transpos_IS5_4"/>
    <property type="match status" value="1"/>
</dbReference>
<dbReference type="PANTHER" id="PTHR35604:SF2">
    <property type="entry name" value="TRANSPOSASE INSH FOR INSERTION SEQUENCE ELEMENT IS5A-RELATED"/>
    <property type="match status" value="1"/>
</dbReference>
<dbReference type="InterPro" id="IPR008490">
    <property type="entry name" value="Transposase_InsH_N"/>
</dbReference>
<dbReference type="Pfam" id="PF05598">
    <property type="entry name" value="DUF772"/>
    <property type="match status" value="1"/>
</dbReference>
<dbReference type="AlphaFoldDB" id="A0A9X7YB26"/>
<dbReference type="GO" id="GO:0004803">
    <property type="term" value="F:transposase activity"/>
    <property type="evidence" value="ECO:0007669"/>
    <property type="project" value="InterPro"/>
</dbReference>
<protein>
    <submittedName>
        <fullName evidence="10">IS5 family transposase</fullName>
    </submittedName>
</protein>
<keyword evidence="5" id="KW-0233">DNA recombination</keyword>
<gene>
    <name evidence="9" type="ORF">H3V42_18935</name>
    <name evidence="10" type="ORF">H3V42_19055</name>
</gene>
<dbReference type="GO" id="GO:0003677">
    <property type="term" value="F:DNA binding"/>
    <property type="evidence" value="ECO:0007669"/>
    <property type="project" value="UniProtKB-KW"/>
</dbReference>
<reference evidence="10 11" key="1">
    <citation type="submission" date="2020-07" db="EMBL/GenBank/DDBJ databases">
        <title>Whole genome sequence of Sphingobium yanoikuyae A3.</title>
        <authorList>
            <person name="Han S.-S."/>
        </authorList>
    </citation>
    <scope>NUCLEOTIDE SEQUENCE [LARGE SCALE GENOMIC DNA]</scope>
    <source>
        <strain evidence="10 11">A3</strain>
    </source>
</reference>
<dbReference type="Pfam" id="PF01609">
    <property type="entry name" value="DDE_Tnp_1"/>
    <property type="match status" value="1"/>
</dbReference>
<evidence type="ECO:0000313" key="9">
    <source>
        <dbReference type="EMBL" id="QNG43973.1"/>
    </source>
</evidence>
<dbReference type="PANTHER" id="PTHR35604">
    <property type="entry name" value="TRANSPOSASE INSH FOR INSERTION SEQUENCE ELEMENT IS5A-RELATED"/>
    <property type="match status" value="1"/>
</dbReference>
<feature type="region of interest" description="Disordered" evidence="6">
    <location>
        <begin position="282"/>
        <end position="301"/>
    </location>
</feature>
<accession>A0A9X7YB26</accession>
<evidence type="ECO:0000256" key="3">
    <source>
        <dbReference type="ARBA" id="ARBA00022578"/>
    </source>
</evidence>
<evidence type="ECO:0000256" key="1">
    <source>
        <dbReference type="ARBA" id="ARBA00003544"/>
    </source>
</evidence>
<evidence type="ECO:0000256" key="6">
    <source>
        <dbReference type="SAM" id="MobiDB-lite"/>
    </source>
</evidence>
<feature type="domain" description="Transposase InsH N-terminal" evidence="8">
    <location>
        <begin position="14"/>
        <end position="112"/>
    </location>
</feature>
<keyword evidence="4" id="KW-0238">DNA-binding</keyword>
<dbReference type="InterPro" id="IPR047959">
    <property type="entry name" value="Transpos_IS5"/>
</dbReference>
<organism evidence="10 11">
    <name type="scientific">Sphingobium yanoikuyae</name>
    <name type="common">Sphingomonas yanoikuyae</name>
    <dbReference type="NCBI Taxonomy" id="13690"/>
    <lineage>
        <taxon>Bacteria</taxon>
        <taxon>Pseudomonadati</taxon>
        <taxon>Pseudomonadota</taxon>
        <taxon>Alphaproteobacteria</taxon>
        <taxon>Sphingomonadales</taxon>
        <taxon>Sphingomonadaceae</taxon>
        <taxon>Sphingobium</taxon>
    </lineage>
</organism>
<evidence type="ECO:0000259" key="7">
    <source>
        <dbReference type="Pfam" id="PF01609"/>
    </source>
</evidence>
<evidence type="ECO:0000256" key="5">
    <source>
        <dbReference type="ARBA" id="ARBA00023172"/>
    </source>
</evidence>
<dbReference type="EMBL" id="CP060122">
    <property type="protein sequence ID" value="QNG43973.1"/>
    <property type="molecule type" value="Genomic_DNA"/>
</dbReference>
<dbReference type="GO" id="GO:0006313">
    <property type="term" value="P:DNA transposition"/>
    <property type="evidence" value="ECO:0007669"/>
    <property type="project" value="InterPro"/>
</dbReference>
<dbReference type="Proteomes" id="UP000515377">
    <property type="component" value="Chromosome"/>
</dbReference>
<evidence type="ECO:0000256" key="2">
    <source>
        <dbReference type="ARBA" id="ARBA00010075"/>
    </source>
</evidence>
<evidence type="ECO:0000313" key="10">
    <source>
        <dbReference type="EMBL" id="QNG43992.1"/>
    </source>
</evidence>
<dbReference type="EMBL" id="CP060122">
    <property type="protein sequence ID" value="QNG43992.1"/>
    <property type="molecule type" value="Genomic_DNA"/>
</dbReference>
<dbReference type="InterPro" id="IPR002559">
    <property type="entry name" value="Transposase_11"/>
</dbReference>